<dbReference type="SUPFAM" id="SSF51338">
    <property type="entry name" value="Composite domain of metallo-dependent hydrolases"/>
    <property type="match status" value="1"/>
</dbReference>
<dbReference type="FunFam" id="3.20.20.140:FF:000174">
    <property type="entry name" value="Dihydropyrimidinase-related protein 2"/>
    <property type="match status" value="1"/>
</dbReference>
<evidence type="ECO:0000259" key="3">
    <source>
        <dbReference type="Pfam" id="PF01979"/>
    </source>
</evidence>
<dbReference type="InterPro" id="IPR032466">
    <property type="entry name" value="Metal_Hydrolase"/>
</dbReference>
<organism evidence="4 5">
    <name type="scientific">Actinomadura hallensis</name>
    <dbReference type="NCBI Taxonomy" id="337895"/>
    <lineage>
        <taxon>Bacteria</taxon>
        <taxon>Bacillati</taxon>
        <taxon>Actinomycetota</taxon>
        <taxon>Actinomycetes</taxon>
        <taxon>Streptosporangiales</taxon>
        <taxon>Thermomonosporaceae</taxon>
        <taxon>Actinomadura</taxon>
    </lineage>
</organism>
<evidence type="ECO:0000256" key="2">
    <source>
        <dbReference type="ARBA" id="ARBA00008829"/>
    </source>
</evidence>
<sequence>MNADLALHNAELVTPAGRVRAGVAVRDGKIIAIGRDADLPAADETVDCGGRPVLPGVVDPHVHLGGGVPYEELCETESVSAAIGGVTTLVQYKRSATSLLETFEREREIAEAHSAFDTAFHFILNSMAQIEEIPQYAERFGVRSFKFYMGGYSKGNPIGLVTVSDADLYEAMARIRELGPYARCMVHCEDDALVEHLTAKTKASGRNDLAAYGDSRPGFVEEQDILRAIWLAELQGCPLYIPHTTIGAGVDAAREARKRGVDVVLETCPHYLALTQDDERLAQQGAGVGKVAPALRGEEDRLRLWEGIREGVVRTIGSDHVPLVKTGGALWEEKPGFAGLATMLPVVLTEGVLKGRIELEHVAAVMAENPARVFGLYPRKGAIAVGSDADLVVVDLDTERVVGPDVTRTKYTSAFEGMALKGWPAITIRRGEVQLRDGEVSVRPGSGRVLRP</sequence>
<dbReference type="RefSeq" id="WP_141965533.1">
    <property type="nucleotide sequence ID" value="NZ_VFPO01000001.1"/>
</dbReference>
<proteinExistence type="inferred from homology"/>
<feature type="domain" description="Amidohydrolase-related" evidence="3">
    <location>
        <begin position="53"/>
        <end position="433"/>
    </location>
</feature>
<dbReference type="Proteomes" id="UP000316706">
    <property type="component" value="Unassembled WGS sequence"/>
</dbReference>
<dbReference type="Gene3D" id="2.30.40.10">
    <property type="entry name" value="Urease, subunit C, domain 1"/>
    <property type="match status" value="1"/>
</dbReference>
<dbReference type="SUPFAM" id="SSF51556">
    <property type="entry name" value="Metallo-dependent hydrolases"/>
    <property type="match status" value="1"/>
</dbReference>
<dbReference type="InterPro" id="IPR011059">
    <property type="entry name" value="Metal-dep_hydrolase_composite"/>
</dbReference>
<gene>
    <name evidence="4" type="ORF">FHX41_0031</name>
</gene>
<dbReference type="EMBL" id="VFPO01000001">
    <property type="protein sequence ID" value="TQM66458.1"/>
    <property type="molecule type" value="Genomic_DNA"/>
</dbReference>
<dbReference type="AlphaFoldDB" id="A0A543I7A7"/>
<protein>
    <submittedName>
        <fullName evidence="4">Dihydropyrimidinase</fullName>
    </submittedName>
</protein>
<evidence type="ECO:0000313" key="5">
    <source>
        <dbReference type="Proteomes" id="UP000316706"/>
    </source>
</evidence>
<comment type="similarity">
    <text evidence="2">Belongs to the metallo-dependent hydrolases superfamily. Hydantoinase/dihydropyrimidinase family.</text>
</comment>
<dbReference type="PANTHER" id="PTHR11647">
    <property type="entry name" value="HYDRANTOINASE/DIHYDROPYRIMIDINASE FAMILY MEMBER"/>
    <property type="match status" value="1"/>
</dbReference>
<dbReference type="InterPro" id="IPR050378">
    <property type="entry name" value="Metallo-dep_Hydrolases_sf"/>
</dbReference>
<comment type="caution">
    <text evidence="4">The sequence shown here is derived from an EMBL/GenBank/DDBJ whole genome shotgun (WGS) entry which is preliminary data.</text>
</comment>
<dbReference type="OrthoDB" id="9803027at2"/>
<dbReference type="InterPro" id="IPR006680">
    <property type="entry name" value="Amidohydro-rel"/>
</dbReference>
<keyword evidence="5" id="KW-1185">Reference proteome</keyword>
<accession>A0A543I7A7</accession>
<name>A0A543I7A7_9ACTN</name>
<reference evidence="4 5" key="1">
    <citation type="submission" date="2019-06" db="EMBL/GenBank/DDBJ databases">
        <title>Sequencing the genomes of 1000 actinobacteria strains.</title>
        <authorList>
            <person name="Klenk H.-P."/>
        </authorList>
    </citation>
    <scope>NUCLEOTIDE SEQUENCE [LARGE SCALE GENOMIC DNA]</scope>
    <source>
        <strain evidence="4 5">DSM 45043</strain>
    </source>
</reference>
<dbReference type="GO" id="GO:0005829">
    <property type="term" value="C:cytosol"/>
    <property type="evidence" value="ECO:0007669"/>
    <property type="project" value="TreeGrafter"/>
</dbReference>
<dbReference type="GO" id="GO:0016812">
    <property type="term" value="F:hydrolase activity, acting on carbon-nitrogen (but not peptide) bonds, in cyclic amides"/>
    <property type="evidence" value="ECO:0007669"/>
    <property type="project" value="TreeGrafter"/>
</dbReference>
<comment type="cofactor">
    <cofactor evidence="1">
        <name>Zn(2+)</name>
        <dbReference type="ChEBI" id="CHEBI:29105"/>
    </cofactor>
</comment>
<evidence type="ECO:0000256" key="1">
    <source>
        <dbReference type="ARBA" id="ARBA00001947"/>
    </source>
</evidence>
<dbReference type="Pfam" id="PF01979">
    <property type="entry name" value="Amidohydro_1"/>
    <property type="match status" value="1"/>
</dbReference>
<dbReference type="PANTHER" id="PTHR11647:SF1">
    <property type="entry name" value="COLLAPSIN RESPONSE MEDIATOR PROTEIN"/>
    <property type="match status" value="1"/>
</dbReference>
<dbReference type="Gene3D" id="3.20.20.140">
    <property type="entry name" value="Metal-dependent hydrolases"/>
    <property type="match status" value="1"/>
</dbReference>
<evidence type="ECO:0000313" key="4">
    <source>
        <dbReference type="EMBL" id="TQM66458.1"/>
    </source>
</evidence>